<accession>A0AAV3TC26</accession>
<keyword evidence="2" id="KW-0328">Glycosyltransferase</keyword>
<dbReference type="EMBL" id="BAAADV010000007">
    <property type="protein sequence ID" value="GAA0677532.1"/>
    <property type="molecule type" value="Genomic_DNA"/>
</dbReference>
<dbReference type="PANTHER" id="PTHR43691:SF13">
    <property type="entry name" value="URIDINE PHOSPHORYLASE"/>
    <property type="match status" value="1"/>
</dbReference>
<dbReference type="GO" id="GO:0009164">
    <property type="term" value="P:nucleoside catabolic process"/>
    <property type="evidence" value="ECO:0007669"/>
    <property type="project" value="UniProtKB-ARBA"/>
</dbReference>
<feature type="domain" description="Nucleoside phosphorylase" evidence="5">
    <location>
        <begin position="47"/>
        <end position="268"/>
    </location>
</feature>
<feature type="region of interest" description="Disordered" evidence="4">
    <location>
        <begin position="1"/>
        <end position="36"/>
    </location>
</feature>
<keyword evidence="7" id="KW-1185">Reference proteome</keyword>
<dbReference type="PANTHER" id="PTHR43691">
    <property type="entry name" value="URIDINE PHOSPHORYLASE"/>
    <property type="match status" value="1"/>
</dbReference>
<name>A0AAV3TC26_9EURY</name>
<keyword evidence="3" id="KW-0808">Transferase</keyword>
<sequence length="293" mass="31254">MTDRDDAEGSANAEPGADTEVPGDSEDPNEGEQYHLEVEPGDVADAVLLPGNPERVPKITAFWDDSEEVGHHREYRTVTGTYEGAPISVTSTGIGSPSAAIAVEELARVGADTLLRVGSCGAIQPEMSVGDLVITTGAVRQEGTSAEYVREDYPSSADHEVVSALIAAAERLGYDYHTGITMSADSFYAGQGRPGFEGFEAAGSDRLVDDLREANVANIEMEASAILTLANVYDLRAGAVCTVYANRETGEFRTEGEQRAAETASLAVKLLARMDEIKRERGVDRWHAGLSLE</sequence>
<evidence type="ECO:0000313" key="6">
    <source>
        <dbReference type="EMBL" id="GAA0677532.1"/>
    </source>
</evidence>
<dbReference type="InterPro" id="IPR000845">
    <property type="entry name" value="Nucleoside_phosphorylase_d"/>
</dbReference>
<dbReference type="Pfam" id="PF01048">
    <property type="entry name" value="PNP_UDP_1"/>
    <property type="match status" value="1"/>
</dbReference>
<dbReference type="Proteomes" id="UP001500420">
    <property type="component" value="Unassembled WGS sequence"/>
</dbReference>
<organism evidence="6 7">
    <name type="scientific">Natronoarchaeum mannanilyticum</name>
    <dbReference type="NCBI Taxonomy" id="926360"/>
    <lineage>
        <taxon>Archaea</taxon>
        <taxon>Methanobacteriati</taxon>
        <taxon>Methanobacteriota</taxon>
        <taxon>Stenosarchaea group</taxon>
        <taxon>Halobacteria</taxon>
        <taxon>Halobacteriales</taxon>
        <taxon>Natronoarchaeaceae</taxon>
    </lineage>
</organism>
<comment type="similarity">
    <text evidence="1">Belongs to the PNP/UDP phosphorylase family.</text>
</comment>
<dbReference type="PROSITE" id="PS01232">
    <property type="entry name" value="PNP_UDP_1"/>
    <property type="match status" value="1"/>
</dbReference>
<gene>
    <name evidence="6" type="ORF">GCM10009020_26930</name>
</gene>
<protein>
    <submittedName>
        <fullName evidence="6">Nucleoside phosphorylase</fullName>
    </submittedName>
</protein>
<dbReference type="GO" id="GO:0005829">
    <property type="term" value="C:cytosol"/>
    <property type="evidence" value="ECO:0007669"/>
    <property type="project" value="TreeGrafter"/>
</dbReference>
<dbReference type="InterPro" id="IPR035994">
    <property type="entry name" value="Nucleoside_phosphorylase_sf"/>
</dbReference>
<reference evidence="6 7" key="1">
    <citation type="journal article" date="2019" name="Int. J. Syst. Evol. Microbiol.">
        <title>The Global Catalogue of Microorganisms (GCM) 10K type strain sequencing project: providing services to taxonomists for standard genome sequencing and annotation.</title>
        <authorList>
            <consortium name="The Broad Institute Genomics Platform"/>
            <consortium name="The Broad Institute Genome Sequencing Center for Infectious Disease"/>
            <person name="Wu L."/>
            <person name="Ma J."/>
        </authorList>
    </citation>
    <scope>NUCLEOTIDE SEQUENCE [LARGE SCALE GENOMIC DNA]</scope>
    <source>
        <strain evidence="6 7">JCM 16328</strain>
    </source>
</reference>
<dbReference type="CDD" id="cd17767">
    <property type="entry name" value="UP_EcUdp-like"/>
    <property type="match status" value="1"/>
</dbReference>
<dbReference type="InterPro" id="IPR018016">
    <property type="entry name" value="Nucleoside_phosphorylase_CS"/>
</dbReference>
<proteinExistence type="inferred from homology"/>
<evidence type="ECO:0000256" key="1">
    <source>
        <dbReference type="ARBA" id="ARBA00010456"/>
    </source>
</evidence>
<comment type="caution">
    <text evidence="6">The sequence shown here is derived from an EMBL/GenBank/DDBJ whole genome shotgun (WGS) entry which is preliminary data.</text>
</comment>
<feature type="compositionally biased region" description="Acidic residues" evidence="4">
    <location>
        <begin position="21"/>
        <end position="30"/>
    </location>
</feature>
<evidence type="ECO:0000313" key="7">
    <source>
        <dbReference type="Proteomes" id="UP001500420"/>
    </source>
</evidence>
<evidence type="ECO:0000256" key="2">
    <source>
        <dbReference type="ARBA" id="ARBA00022676"/>
    </source>
</evidence>
<evidence type="ECO:0000259" key="5">
    <source>
        <dbReference type="Pfam" id="PF01048"/>
    </source>
</evidence>
<dbReference type="SUPFAM" id="SSF53167">
    <property type="entry name" value="Purine and uridine phosphorylases"/>
    <property type="match status" value="1"/>
</dbReference>
<dbReference type="Gene3D" id="3.40.50.1580">
    <property type="entry name" value="Nucleoside phosphorylase domain"/>
    <property type="match status" value="1"/>
</dbReference>
<dbReference type="GO" id="GO:0016763">
    <property type="term" value="F:pentosyltransferase activity"/>
    <property type="evidence" value="ECO:0007669"/>
    <property type="project" value="InterPro"/>
</dbReference>
<evidence type="ECO:0000256" key="3">
    <source>
        <dbReference type="ARBA" id="ARBA00022679"/>
    </source>
</evidence>
<evidence type="ECO:0000256" key="4">
    <source>
        <dbReference type="SAM" id="MobiDB-lite"/>
    </source>
</evidence>
<dbReference type="AlphaFoldDB" id="A0AAV3TC26"/>